<dbReference type="Gene3D" id="3.40.30.10">
    <property type="entry name" value="Glutaredoxin"/>
    <property type="match status" value="1"/>
</dbReference>
<dbReference type="AlphaFoldDB" id="A0A6F9DKL8"/>
<proteinExistence type="evidence at transcript level"/>
<evidence type="ECO:0000256" key="4">
    <source>
        <dbReference type="ARBA" id="ARBA00022980"/>
    </source>
</evidence>
<evidence type="ECO:0000256" key="8">
    <source>
        <dbReference type="ARBA" id="ARBA00042721"/>
    </source>
</evidence>
<evidence type="ECO:0000256" key="1">
    <source>
        <dbReference type="ARBA" id="ARBA00004173"/>
    </source>
</evidence>
<evidence type="ECO:0000256" key="2">
    <source>
        <dbReference type="ARBA" id="ARBA00005557"/>
    </source>
</evidence>
<dbReference type="EMBL" id="LR788125">
    <property type="protein sequence ID" value="CAB3263987.1"/>
    <property type="molecule type" value="mRNA"/>
</dbReference>
<organism evidence="9">
    <name type="scientific">Phallusia mammillata</name>
    <dbReference type="NCBI Taxonomy" id="59560"/>
    <lineage>
        <taxon>Eukaryota</taxon>
        <taxon>Metazoa</taxon>
        <taxon>Chordata</taxon>
        <taxon>Tunicata</taxon>
        <taxon>Ascidiacea</taxon>
        <taxon>Phlebobranchia</taxon>
        <taxon>Ascidiidae</taxon>
        <taxon>Phallusia</taxon>
    </lineage>
</organism>
<accession>A0A6F9DKL8</accession>
<dbReference type="Pfam" id="PF10780">
    <property type="entry name" value="MRP_L53"/>
    <property type="match status" value="1"/>
</dbReference>
<evidence type="ECO:0000256" key="3">
    <source>
        <dbReference type="ARBA" id="ARBA00022946"/>
    </source>
</evidence>
<comment type="similarity">
    <text evidence="2">Belongs to the mitochondrion-specific ribosomal protein mL53 family.</text>
</comment>
<gene>
    <name evidence="9" type="primary">Mrpl53</name>
</gene>
<evidence type="ECO:0000313" key="9">
    <source>
        <dbReference type="EMBL" id="CAB3263987.1"/>
    </source>
</evidence>
<reference evidence="9" key="1">
    <citation type="submission" date="2020-04" db="EMBL/GenBank/DDBJ databases">
        <authorList>
            <person name="Neveu A P."/>
        </authorList>
    </citation>
    <scope>NUCLEOTIDE SEQUENCE</scope>
    <source>
        <tissue evidence="9">Whole embryo</tissue>
    </source>
</reference>
<protein>
    <recommendedName>
        <fullName evidence="7">Large ribosomal subunit protein mL53</fullName>
    </recommendedName>
    <alternativeName>
        <fullName evidence="8">39S ribosomal protein L53, mitochondrial</fullName>
    </alternativeName>
</protein>
<dbReference type="InterPro" id="IPR019716">
    <property type="entry name" value="Ribosomal_mL53"/>
</dbReference>
<keyword evidence="3" id="KW-0809">Transit peptide</keyword>
<comment type="subcellular location">
    <subcellularLocation>
        <location evidence="1">Mitochondrion</location>
    </subcellularLocation>
</comment>
<dbReference type="PANTHER" id="PTHR33618:SF1">
    <property type="entry name" value="LARGE RIBOSOMAL SUBUNIT PROTEIN ML53"/>
    <property type="match status" value="1"/>
</dbReference>
<evidence type="ECO:0000256" key="7">
    <source>
        <dbReference type="ARBA" id="ARBA00035180"/>
    </source>
</evidence>
<evidence type="ECO:0000256" key="6">
    <source>
        <dbReference type="ARBA" id="ARBA00023274"/>
    </source>
</evidence>
<sequence length="124" mass="14109">MAGPPRFVPTVIGKLVKIARKRPDLTNVSSIQIHMCPWEKNSTSTKSFWMTVSGEKSRKTNRLCPINTNVAHDGSEPTITVQFYDEEKLCIHGQYLTAEEIMYHFNSFCINKGLVKKDTNTTLF</sequence>
<dbReference type="GO" id="GO:0005762">
    <property type="term" value="C:mitochondrial large ribosomal subunit"/>
    <property type="evidence" value="ECO:0007669"/>
    <property type="project" value="TreeGrafter"/>
</dbReference>
<keyword evidence="6" id="KW-0687">Ribonucleoprotein</keyword>
<name>A0A6F9DKL8_9ASCI</name>
<dbReference type="InterPro" id="IPR052473">
    <property type="entry name" value="mtLSU_mL53"/>
</dbReference>
<keyword evidence="4 9" id="KW-0689">Ribosomal protein</keyword>
<keyword evidence="5" id="KW-0496">Mitochondrion</keyword>
<evidence type="ECO:0000256" key="5">
    <source>
        <dbReference type="ARBA" id="ARBA00023128"/>
    </source>
</evidence>
<dbReference type="PANTHER" id="PTHR33618">
    <property type="entry name" value="39S RIBOSOMAL PROTEIN L53, MITOCHONDRIAL"/>
    <property type="match status" value="1"/>
</dbReference>